<dbReference type="Proteomes" id="UP000000560">
    <property type="component" value="Chromosome I"/>
</dbReference>
<dbReference type="PANTHER" id="PTHR21540">
    <property type="entry name" value="RING FINGER AND SWIM DOMAIN-CONTAINING PROTEIN 2"/>
    <property type="match status" value="1"/>
</dbReference>
<evidence type="ECO:0000313" key="2">
    <source>
        <dbReference type="EMBL" id="CBF70282.1"/>
    </source>
</evidence>
<dbReference type="KEGG" id="ani:ANIA_06052"/>
<reference evidence="3" key="2">
    <citation type="journal article" date="2009" name="Fungal Genet. Biol.">
        <title>The 2008 update of the Aspergillus nidulans genome annotation: a community effort.</title>
        <authorList>
            <person name="Wortman J.R."/>
            <person name="Gilsenan J.M."/>
            <person name="Joardar V."/>
            <person name="Deegan J."/>
            <person name="Clutterbuck J."/>
            <person name="Andersen M.R."/>
            <person name="Archer D."/>
            <person name="Bencina M."/>
            <person name="Braus G."/>
            <person name="Coutinho P."/>
            <person name="von Dohren H."/>
            <person name="Doonan J."/>
            <person name="Driessen A.J."/>
            <person name="Durek P."/>
            <person name="Espeso E."/>
            <person name="Fekete E."/>
            <person name="Flipphi M."/>
            <person name="Estrada C.G."/>
            <person name="Geysens S."/>
            <person name="Goldman G."/>
            <person name="de Groot P.W."/>
            <person name="Hansen K."/>
            <person name="Harris S.D."/>
            <person name="Heinekamp T."/>
            <person name="Helmstaedt K."/>
            <person name="Henrissat B."/>
            <person name="Hofmann G."/>
            <person name="Homan T."/>
            <person name="Horio T."/>
            <person name="Horiuchi H."/>
            <person name="James S."/>
            <person name="Jones M."/>
            <person name="Karaffa L."/>
            <person name="Karanyi Z."/>
            <person name="Kato M."/>
            <person name="Keller N."/>
            <person name="Kelly D.E."/>
            <person name="Kiel J.A."/>
            <person name="Kim J.M."/>
            <person name="van der Klei I.J."/>
            <person name="Klis F.M."/>
            <person name="Kovalchuk A."/>
            <person name="Krasevec N."/>
            <person name="Kubicek C.P."/>
            <person name="Liu B."/>
            <person name="Maccabe A."/>
            <person name="Meyer V."/>
            <person name="Mirabito P."/>
            <person name="Miskei M."/>
            <person name="Mos M."/>
            <person name="Mullins J."/>
            <person name="Nelson D.R."/>
            <person name="Nielsen J."/>
            <person name="Oakley B.R."/>
            <person name="Osmani S.A."/>
            <person name="Pakula T."/>
            <person name="Paszewski A."/>
            <person name="Paulsen I."/>
            <person name="Pilsyk S."/>
            <person name="Pocsi I."/>
            <person name="Punt P.J."/>
            <person name="Ram A.F."/>
            <person name="Ren Q."/>
            <person name="Robellet X."/>
            <person name="Robson G."/>
            <person name="Seiboth B."/>
            <person name="van Solingen P."/>
            <person name="Specht T."/>
            <person name="Sun J."/>
            <person name="Taheri-Talesh N."/>
            <person name="Takeshita N."/>
            <person name="Ussery D."/>
            <person name="vanKuyk P.A."/>
            <person name="Visser H."/>
            <person name="van de Vondervoort P.J."/>
            <person name="de Vries R.P."/>
            <person name="Walton J."/>
            <person name="Xiang X."/>
            <person name="Xiong Y."/>
            <person name="Zeng A.P."/>
            <person name="Brandt B.W."/>
            <person name="Cornell M.J."/>
            <person name="van den Hondel C.A."/>
            <person name="Visser J."/>
            <person name="Oliver S.G."/>
            <person name="Turner G."/>
        </authorList>
    </citation>
    <scope>GENOME REANNOTATION</scope>
    <source>
        <strain evidence="3">FGSC A4 / ATCC 38163 / CBS 112.46 / NRRL 194 / M139</strain>
    </source>
</reference>
<dbReference type="InParanoid" id="Q5B078"/>
<organism evidence="2 3">
    <name type="scientific">Emericella nidulans (strain FGSC A4 / ATCC 38163 / CBS 112.46 / NRRL 194 / M139)</name>
    <name type="common">Aspergillus nidulans</name>
    <dbReference type="NCBI Taxonomy" id="227321"/>
    <lineage>
        <taxon>Eukaryota</taxon>
        <taxon>Fungi</taxon>
        <taxon>Dikarya</taxon>
        <taxon>Ascomycota</taxon>
        <taxon>Pezizomycotina</taxon>
        <taxon>Eurotiomycetes</taxon>
        <taxon>Eurotiomycetidae</taxon>
        <taxon>Eurotiales</taxon>
        <taxon>Aspergillaceae</taxon>
        <taxon>Aspergillus</taxon>
        <taxon>Aspergillus subgen. Nidulantes</taxon>
    </lineage>
</organism>
<evidence type="ECO:0000259" key="1">
    <source>
        <dbReference type="Pfam" id="PF08719"/>
    </source>
</evidence>
<dbReference type="RefSeq" id="XP_663656.1">
    <property type="nucleotide sequence ID" value="XM_658564.1"/>
</dbReference>
<proteinExistence type="predicted"/>
<dbReference type="PANTHER" id="PTHR21540:SF0">
    <property type="entry name" value="PHD FAMILY PROTEIN"/>
    <property type="match status" value="1"/>
</dbReference>
<dbReference type="InterPro" id="IPR012816">
    <property type="entry name" value="NADAR"/>
</dbReference>
<keyword evidence="3" id="KW-1185">Reference proteome</keyword>
<gene>
    <name evidence="2" type="ORF">ANIA_06052</name>
</gene>
<dbReference type="InterPro" id="IPR039903">
    <property type="entry name" value="Zswim2"/>
</dbReference>
<name>Q5B078_EMENI</name>
<protein>
    <recommendedName>
        <fullName evidence="1">NADAR domain-containing protein</fullName>
    </recommendedName>
</protein>
<dbReference type="InterPro" id="IPR013083">
    <property type="entry name" value="Znf_RING/FYVE/PHD"/>
</dbReference>
<accession>C8V2V0</accession>
<dbReference type="Gene3D" id="1.10.357.40">
    <property type="entry name" value="YbiA-like"/>
    <property type="match status" value="1"/>
</dbReference>
<evidence type="ECO:0000313" key="3">
    <source>
        <dbReference type="Proteomes" id="UP000000560"/>
    </source>
</evidence>
<dbReference type="eggNOG" id="ENOG502T6JP">
    <property type="taxonomic scope" value="Eukaryota"/>
</dbReference>
<dbReference type="GO" id="GO:0061630">
    <property type="term" value="F:ubiquitin protein ligase activity"/>
    <property type="evidence" value="ECO:0007669"/>
    <property type="project" value="InterPro"/>
</dbReference>
<dbReference type="GeneID" id="2871024"/>
<dbReference type="Pfam" id="PF08719">
    <property type="entry name" value="NADAR"/>
    <property type="match status" value="1"/>
</dbReference>
<sequence length="732" mass="82780">MSTIYPRQRVLPADISTSTSINYLPHLSYILSLDPSLDHRCAGYVDTNGRRCTTETKPQDRSEAIALLNMATADVRAGMWRDIENETLEELARRLLCSASTHQAQARSLVQRWRADFQAFVHGTEIILGLNDADMMTEWNNMKMDLDNESWYKQVSRGIQWGFDHLALAQLVRGRDPGFLYASRALRENLAHQHLQGSSSDWNGNVDREFSIDPEPGRTTSTNTSTGHGIYNNPSTNAQHPPVGIPAPTRNHSSAFGLSRLAPKKTEMSRNHQDNTVERLRQPIDGDCSICLISLLDEPSDFDFYTDYAYTDSITDRLSSPFSDSSCQWHETDTGTPGLTDLMRRDYAYHRVLSYICEGGPEINVSRQGKVGERKYPARLELSWCQAGCGVNYHKRCLDKWIAMAPSGLATCPSCRRRWVGDFHHRGSPYGCFIPGLQTDYECNTSRDLPDESKIALVPYFAFINLSAKINYGPRNFYIVEPLWTEKANQNPHSENPDIRVTDTHIYFLRGILSNWYLSPYHFTGQRALELCLAQLDELGIPHLAEDAISTRLIKPFRFRRGEQWMMAMKAWLFERDSTPLGESVLDDASFDQLQAELLSDKPVPGSNDPRRKELRESALCRIMRTNNPKSQKTLGRKVPNFDDAVWTTASGVIVVAGCIARAEADDELRKLYFSSEKRVFVEGSASDRVWAVGLNWESDEILDEGNWRGTNRLGKAHSEAARILSDSSAAR</sequence>
<accession>Q5B078</accession>
<feature type="domain" description="NADAR" evidence="1">
    <location>
        <begin position="620"/>
        <end position="718"/>
    </location>
</feature>
<dbReference type="CDD" id="cd15457">
    <property type="entry name" value="NADAR"/>
    <property type="match status" value="1"/>
</dbReference>
<dbReference type="HOGENOM" id="CLU_378559_0_0_1"/>
<dbReference type="EMBL" id="BN001301">
    <property type="protein sequence ID" value="CBF70282.1"/>
    <property type="molecule type" value="Genomic_DNA"/>
</dbReference>
<dbReference type="SUPFAM" id="SSF143990">
    <property type="entry name" value="YbiA-like"/>
    <property type="match status" value="1"/>
</dbReference>
<reference evidence="3" key="1">
    <citation type="journal article" date="2005" name="Nature">
        <title>Sequencing of Aspergillus nidulans and comparative analysis with A. fumigatus and A. oryzae.</title>
        <authorList>
            <person name="Galagan J.E."/>
            <person name="Calvo S.E."/>
            <person name="Cuomo C."/>
            <person name="Ma L.J."/>
            <person name="Wortman J.R."/>
            <person name="Batzoglou S."/>
            <person name="Lee S.I."/>
            <person name="Basturkmen M."/>
            <person name="Spevak C.C."/>
            <person name="Clutterbuck J."/>
            <person name="Kapitonov V."/>
            <person name="Jurka J."/>
            <person name="Scazzocchio C."/>
            <person name="Farman M."/>
            <person name="Butler J."/>
            <person name="Purcell S."/>
            <person name="Harris S."/>
            <person name="Braus G.H."/>
            <person name="Draht O."/>
            <person name="Busch S."/>
            <person name="D'Enfert C."/>
            <person name="Bouchier C."/>
            <person name="Goldman G.H."/>
            <person name="Bell-Pedersen D."/>
            <person name="Griffiths-Jones S."/>
            <person name="Doonan J.H."/>
            <person name="Yu J."/>
            <person name="Vienken K."/>
            <person name="Pain A."/>
            <person name="Freitag M."/>
            <person name="Selker E.U."/>
            <person name="Archer D.B."/>
            <person name="Penalva M.A."/>
            <person name="Oakley B.R."/>
            <person name="Momany M."/>
            <person name="Tanaka T."/>
            <person name="Kumagai T."/>
            <person name="Asai K."/>
            <person name="Machida M."/>
            <person name="Nierman W.C."/>
            <person name="Denning D.W."/>
            <person name="Caddick M."/>
            <person name="Hynes M."/>
            <person name="Paoletti M."/>
            <person name="Fischer R."/>
            <person name="Miller B."/>
            <person name="Dyer P."/>
            <person name="Sachs M.S."/>
            <person name="Osmani S.A."/>
            <person name="Birren B.W."/>
        </authorList>
    </citation>
    <scope>NUCLEOTIDE SEQUENCE [LARGE SCALE GENOMIC DNA]</scope>
    <source>
        <strain evidence="3">FGSC A4 / ATCC 38163 / CBS 112.46 / NRRL 194 / M139</strain>
    </source>
</reference>
<dbReference type="AlphaFoldDB" id="Q5B078"/>
<dbReference type="OrthoDB" id="206452at2759"/>
<dbReference type="Gene3D" id="3.30.40.10">
    <property type="entry name" value="Zinc/RING finger domain, C3HC4 (zinc finger)"/>
    <property type="match status" value="1"/>
</dbReference>
<dbReference type="InterPro" id="IPR037238">
    <property type="entry name" value="YbiA-like_sf"/>
</dbReference>